<dbReference type="Pfam" id="PF13445">
    <property type="entry name" value="zf-RING_UBOX"/>
    <property type="match status" value="1"/>
</dbReference>
<keyword evidence="8" id="KW-1185">Reference proteome</keyword>
<evidence type="ECO:0000313" key="7">
    <source>
        <dbReference type="EMBL" id="KIK50725.1"/>
    </source>
</evidence>
<dbReference type="SMART" id="SM00184">
    <property type="entry name" value="RING"/>
    <property type="match status" value="1"/>
</dbReference>
<keyword evidence="3" id="KW-0862">Zinc</keyword>
<evidence type="ECO:0000256" key="3">
    <source>
        <dbReference type="ARBA" id="ARBA00022833"/>
    </source>
</evidence>
<evidence type="ECO:0000256" key="1">
    <source>
        <dbReference type="ARBA" id="ARBA00022723"/>
    </source>
</evidence>
<evidence type="ECO:0000313" key="8">
    <source>
        <dbReference type="Proteomes" id="UP000053593"/>
    </source>
</evidence>
<evidence type="ECO:0000256" key="5">
    <source>
        <dbReference type="SAM" id="MobiDB-lite"/>
    </source>
</evidence>
<dbReference type="OrthoDB" id="6105938at2759"/>
<sequence>MTYPLRRSPRLSARHAPYPPADAVPASSLRSPSLPARPPVRHTYLERNKNRNHRPHMHGACNKSQSKIGPPSCLKSNTSKSITENAETILKMKDNLDWHDFIEQLQLNLQCPVCYDPPYQPYTLECGHLFCAKCLMEALPQTEKSDTGFRCPLCNVPTTRTPHPVHAVCHCLEIMANGARKTMPTPVVWSWEPMRPRPRPLTARSSQNPQSSSA</sequence>
<evidence type="ECO:0000256" key="4">
    <source>
        <dbReference type="PROSITE-ProRule" id="PRU00175"/>
    </source>
</evidence>
<keyword evidence="2 4" id="KW-0863">Zinc-finger</keyword>
<dbReference type="GO" id="GO:0043161">
    <property type="term" value="P:proteasome-mediated ubiquitin-dependent protein catabolic process"/>
    <property type="evidence" value="ECO:0007669"/>
    <property type="project" value="TreeGrafter"/>
</dbReference>
<keyword evidence="1" id="KW-0479">Metal-binding</keyword>
<dbReference type="GO" id="GO:0008270">
    <property type="term" value="F:zinc ion binding"/>
    <property type="evidence" value="ECO:0007669"/>
    <property type="project" value="UniProtKB-KW"/>
</dbReference>
<dbReference type="Gene3D" id="3.30.40.10">
    <property type="entry name" value="Zinc/RING finger domain, C3HC4 (zinc finger)"/>
    <property type="match status" value="1"/>
</dbReference>
<feature type="region of interest" description="Disordered" evidence="5">
    <location>
        <begin position="1"/>
        <end position="78"/>
    </location>
</feature>
<reference evidence="7 8" key="1">
    <citation type="submission" date="2014-04" db="EMBL/GenBank/DDBJ databases">
        <title>Evolutionary Origins and Diversification of the Mycorrhizal Mutualists.</title>
        <authorList>
            <consortium name="DOE Joint Genome Institute"/>
            <consortium name="Mycorrhizal Genomics Consortium"/>
            <person name="Kohler A."/>
            <person name="Kuo A."/>
            <person name="Nagy L.G."/>
            <person name="Floudas D."/>
            <person name="Copeland A."/>
            <person name="Barry K.W."/>
            <person name="Cichocki N."/>
            <person name="Veneault-Fourrey C."/>
            <person name="LaButti K."/>
            <person name="Lindquist E.A."/>
            <person name="Lipzen A."/>
            <person name="Lundell T."/>
            <person name="Morin E."/>
            <person name="Murat C."/>
            <person name="Riley R."/>
            <person name="Ohm R."/>
            <person name="Sun H."/>
            <person name="Tunlid A."/>
            <person name="Henrissat B."/>
            <person name="Grigoriev I.V."/>
            <person name="Hibbett D.S."/>
            <person name="Martin F."/>
        </authorList>
    </citation>
    <scope>NUCLEOTIDE SEQUENCE [LARGE SCALE GENOMIC DNA]</scope>
    <source>
        <strain evidence="7 8">FD-317 M1</strain>
    </source>
</reference>
<dbReference type="InterPro" id="IPR027370">
    <property type="entry name" value="Znf-RING_euk"/>
</dbReference>
<name>A0A0D0AKI2_9AGAR</name>
<organism evidence="7 8">
    <name type="scientific">Collybiopsis luxurians FD-317 M1</name>
    <dbReference type="NCBI Taxonomy" id="944289"/>
    <lineage>
        <taxon>Eukaryota</taxon>
        <taxon>Fungi</taxon>
        <taxon>Dikarya</taxon>
        <taxon>Basidiomycota</taxon>
        <taxon>Agaricomycotina</taxon>
        <taxon>Agaricomycetes</taxon>
        <taxon>Agaricomycetidae</taxon>
        <taxon>Agaricales</taxon>
        <taxon>Marasmiineae</taxon>
        <taxon>Omphalotaceae</taxon>
        <taxon>Collybiopsis</taxon>
        <taxon>Collybiopsis luxurians</taxon>
    </lineage>
</organism>
<proteinExistence type="predicted"/>
<feature type="region of interest" description="Disordered" evidence="5">
    <location>
        <begin position="191"/>
        <end position="214"/>
    </location>
</feature>
<dbReference type="EMBL" id="KN834887">
    <property type="protein sequence ID" value="KIK50725.1"/>
    <property type="molecule type" value="Genomic_DNA"/>
</dbReference>
<accession>A0A0D0AKI2</accession>
<feature type="compositionally biased region" description="Polar residues" evidence="5">
    <location>
        <begin position="203"/>
        <end position="214"/>
    </location>
</feature>
<protein>
    <submittedName>
        <fullName evidence="7">Unplaced genomic scaffold GYMLUscaffold_139, whole genome shotgun sequence</fullName>
    </submittedName>
</protein>
<dbReference type="AlphaFoldDB" id="A0A0D0AKI2"/>
<dbReference type="PROSITE" id="PS00518">
    <property type="entry name" value="ZF_RING_1"/>
    <property type="match status" value="1"/>
</dbReference>
<evidence type="ECO:0000256" key="2">
    <source>
        <dbReference type="ARBA" id="ARBA00022771"/>
    </source>
</evidence>
<dbReference type="PANTHER" id="PTHR15898">
    <property type="entry name" value="BIFUNCTIONAL APOPTOSIS REGULATOR"/>
    <property type="match status" value="1"/>
</dbReference>
<dbReference type="PROSITE" id="PS50089">
    <property type="entry name" value="ZF_RING_2"/>
    <property type="match status" value="1"/>
</dbReference>
<dbReference type="PANTHER" id="PTHR15898:SF13">
    <property type="entry name" value="BIFUNCTIONAL APOPTOSIS REGULATOR"/>
    <property type="match status" value="1"/>
</dbReference>
<dbReference type="InterPro" id="IPR001841">
    <property type="entry name" value="Znf_RING"/>
</dbReference>
<feature type="domain" description="RING-type" evidence="6">
    <location>
        <begin position="111"/>
        <end position="155"/>
    </location>
</feature>
<dbReference type="Proteomes" id="UP000053593">
    <property type="component" value="Unassembled WGS sequence"/>
</dbReference>
<dbReference type="HOGENOM" id="CLU_112113_0_0_1"/>
<dbReference type="InterPro" id="IPR017907">
    <property type="entry name" value="Znf_RING_CS"/>
</dbReference>
<dbReference type="InterPro" id="IPR013083">
    <property type="entry name" value="Znf_RING/FYVE/PHD"/>
</dbReference>
<dbReference type="SUPFAM" id="SSF57850">
    <property type="entry name" value="RING/U-box"/>
    <property type="match status" value="1"/>
</dbReference>
<feature type="compositionally biased region" description="Low complexity" evidence="5">
    <location>
        <begin position="23"/>
        <end position="34"/>
    </location>
</feature>
<gene>
    <name evidence="7" type="ORF">GYMLUDRAFT_252716</name>
</gene>
<evidence type="ECO:0000259" key="6">
    <source>
        <dbReference type="PROSITE" id="PS50089"/>
    </source>
</evidence>
<dbReference type="GO" id="GO:0061630">
    <property type="term" value="F:ubiquitin protein ligase activity"/>
    <property type="evidence" value="ECO:0007669"/>
    <property type="project" value="TreeGrafter"/>
</dbReference>